<dbReference type="Proteomes" id="UP000247515">
    <property type="component" value="Unassembled WGS sequence"/>
</dbReference>
<keyword evidence="4" id="KW-1185">Reference proteome</keyword>
<feature type="transmembrane region" description="Helical" evidence="2">
    <location>
        <begin position="6"/>
        <end position="26"/>
    </location>
</feature>
<comment type="caution">
    <text evidence="3">The sequence shown here is derived from an EMBL/GenBank/DDBJ whole genome shotgun (WGS) entry which is preliminary data.</text>
</comment>
<dbReference type="RefSeq" id="WP_181441018.1">
    <property type="nucleotide sequence ID" value="NZ_QJJV01000012.1"/>
</dbReference>
<feature type="region of interest" description="Disordered" evidence="1">
    <location>
        <begin position="34"/>
        <end position="53"/>
    </location>
</feature>
<dbReference type="EMBL" id="QJJV01000012">
    <property type="protein sequence ID" value="PXX14482.1"/>
    <property type="molecule type" value="Genomic_DNA"/>
</dbReference>
<reference evidence="3 4" key="1">
    <citation type="submission" date="2018-05" db="EMBL/GenBank/DDBJ databases">
        <title>Genomic Encyclopedia of Type Strains, Phase IV (KMG-V): Genome sequencing to study the core and pangenomes of soil and plant-associated prokaryotes.</title>
        <authorList>
            <person name="Whitman W."/>
        </authorList>
    </citation>
    <scope>NUCLEOTIDE SEQUENCE [LARGE SCALE GENOMIC DNA]</scope>
    <source>
        <strain evidence="3 4">SIr-6563</strain>
    </source>
</reference>
<organism evidence="3 4">
    <name type="scientific">Paraburkholderia tropica</name>
    <dbReference type="NCBI Taxonomy" id="92647"/>
    <lineage>
        <taxon>Bacteria</taxon>
        <taxon>Pseudomonadati</taxon>
        <taxon>Pseudomonadota</taxon>
        <taxon>Betaproteobacteria</taxon>
        <taxon>Burkholderiales</taxon>
        <taxon>Burkholderiaceae</taxon>
        <taxon>Paraburkholderia</taxon>
    </lineage>
</organism>
<sequence length="53" mass="6117">MWQIFGWLLLAILIDVVAGILLGKLLSWSARGTRPVDEPVQQDDSEPYARWYE</sequence>
<proteinExistence type="predicted"/>
<keyword evidence="2" id="KW-0472">Membrane</keyword>
<evidence type="ECO:0000313" key="4">
    <source>
        <dbReference type="Proteomes" id="UP000247515"/>
    </source>
</evidence>
<accession>A0ABX5MLE3</accession>
<evidence type="ECO:0000256" key="1">
    <source>
        <dbReference type="SAM" id="MobiDB-lite"/>
    </source>
</evidence>
<gene>
    <name evidence="3" type="ORF">C7400_11292</name>
</gene>
<keyword evidence="2" id="KW-0812">Transmembrane</keyword>
<evidence type="ECO:0000313" key="3">
    <source>
        <dbReference type="EMBL" id="PXX14482.1"/>
    </source>
</evidence>
<evidence type="ECO:0000256" key="2">
    <source>
        <dbReference type="SAM" id="Phobius"/>
    </source>
</evidence>
<keyword evidence="2" id="KW-1133">Transmembrane helix</keyword>
<name>A0ABX5MLE3_9BURK</name>
<protein>
    <submittedName>
        <fullName evidence="3">Uncharacterized protein</fullName>
    </submittedName>
</protein>